<dbReference type="PANTHER" id="PTHR43540:SF6">
    <property type="entry name" value="ISOCHORISMATASE-LIKE DOMAIN-CONTAINING PROTEIN"/>
    <property type="match status" value="1"/>
</dbReference>
<dbReference type="InterPro" id="IPR050272">
    <property type="entry name" value="Isochorismatase-like_hydrls"/>
</dbReference>
<dbReference type="PANTHER" id="PTHR43540">
    <property type="entry name" value="PEROXYUREIDOACRYLATE/UREIDOACRYLATE AMIDOHYDROLASE-RELATED"/>
    <property type="match status" value="1"/>
</dbReference>
<dbReference type="STRING" id="255247.ABE41_000080"/>
<keyword evidence="5" id="KW-1185">Reference proteome</keyword>
<dbReference type="EMBL" id="CP016761">
    <property type="protein sequence ID" value="ANX10443.1"/>
    <property type="molecule type" value="Genomic_DNA"/>
</dbReference>
<sequence>MTQNENKIPVAMLIIDVINDFNFPEAPLLLKTSAPIAEKISKLKKRAKKEGIPVIYVNDNFGQWQSDKQKLVEYCMQQDGGEFVKKLQPDDDDYFVIKPKHSGFFSTPLSTLLNDLNVLTLIICGVAGNICVLFTANDAYMRGFDIYAPSDCTASNIEEDNERALILMKKTLDADISLSEELDLTAIIEQANKSKQRKIY</sequence>
<dbReference type="Proteomes" id="UP000077412">
    <property type="component" value="Chromosome"/>
</dbReference>
<dbReference type="AlphaFoldDB" id="A0A1B1YZ28"/>
<dbReference type="Gene3D" id="3.40.50.850">
    <property type="entry name" value="Isochorismatase-like"/>
    <property type="match status" value="1"/>
</dbReference>
<dbReference type="KEGG" id="far:ABE41_000080"/>
<evidence type="ECO:0000313" key="5">
    <source>
        <dbReference type="Proteomes" id="UP000077412"/>
    </source>
</evidence>
<organism evidence="4 5">
    <name type="scientific">Fictibacillus arsenicus</name>
    <dbReference type="NCBI Taxonomy" id="255247"/>
    <lineage>
        <taxon>Bacteria</taxon>
        <taxon>Bacillati</taxon>
        <taxon>Bacillota</taxon>
        <taxon>Bacilli</taxon>
        <taxon>Bacillales</taxon>
        <taxon>Fictibacillaceae</taxon>
        <taxon>Fictibacillus</taxon>
    </lineage>
</organism>
<dbReference type="SUPFAM" id="SSF52499">
    <property type="entry name" value="Isochorismatase-like hydrolases"/>
    <property type="match status" value="1"/>
</dbReference>
<dbReference type="InterPro" id="IPR016291">
    <property type="entry name" value="Isochorismatase"/>
</dbReference>
<protein>
    <submittedName>
        <fullName evidence="4">Isochorismatase</fullName>
    </submittedName>
</protein>
<gene>
    <name evidence="4" type="ORF">ABE41_000080</name>
</gene>
<dbReference type="RefSeq" id="WP_066285351.1">
    <property type="nucleotide sequence ID" value="NZ_CP016761.1"/>
</dbReference>
<name>A0A1B1YZ28_9BACL</name>
<dbReference type="CDD" id="cd00431">
    <property type="entry name" value="cysteine_hydrolases"/>
    <property type="match status" value="1"/>
</dbReference>
<proteinExistence type="inferred from homology"/>
<evidence type="ECO:0000259" key="3">
    <source>
        <dbReference type="Pfam" id="PF00857"/>
    </source>
</evidence>
<comment type="similarity">
    <text evidence="1">Belongs to the isochorismatase family.</text>
</comment>
<dbReference type="InterPro" id="IPR000868">
    <property type="entry name" value="Isochorismatase-like_dom"/>
</dbReference>
<evidence type="ECO:0000256" key="1">
    <source>
        <dbReference type="ARBA" id="ARBA00006336"/>
    </source>
</evidence>
<reference evidence="4 5" key="1">
    <citation type="submission" date="2016-08" db="EMBL/GenBank/DDBJ databases">
        <title>Complete genome sequence of Fictibacillus arsenicus G25-54, a strain with toxicity to nematodes and a potential arsenic-resistance activity.</title>
        <authorList>
            <person name="Zheng Z."/>
        </authorList>
    </citation>
    <scope>NUCLEOTIDE SEQUENCE [LARGE SCALE GENOMIC DNA]</scope>
    <source>
        <strain evidence="4 5">G25-54</strain>
    </source>
</reference>
<evidence type="ECO:0000313" key="4">
    <source>
        <dbReference type="EMBL" id="ANX10443.1"/>
    </source>
</evidence>
<dbReference type="Pfam" id="PF00857">
    <property type="entry name" value="Isochorismatase"/>
    <property type="match status" value="1"/>
</dbReference>
<dbReference type="PRINTS" id="PR01398">
    <property type="entry name" value="ISCHRISMTASE"/>
</dbReference>
<evidence type="ECO:0000256" key="2">
    <source>
        <dbReference type="ARBA" id="ARBA00022801"/>
    </source>
</evidence>
<keyword evidence="2" id="KW-0378">Hydrolase</keyword>
<accession>A0A1B1YZ28</accession>
<dbReference type="GO" id="GO:0008908">
    <property type="term" value="F:isochorismatase activity"/>
    <property type="evidence" value="ECO:0007669"/>
    <property type="project" value="InterPro"/>
</dbReference>
<feature type="domain" description="Isochorismatase-like" evidence="3">
    <location>
        <begin position="11"/>
        <end position="170"/>
    </location>
</feature>
<dbReference type="InterPro" id="IPR036380">
    <property type="entry name" value="Isochorismatase-like_sf"/>
</dbReference>
<dbReference type="OrthoDB" id="4305745at2"/>